<keyword evidence="1" id="KW-0472">Membrane</keyword>
<reference evidence="2 3" key="1">
    <citation type="submission" date="2020-07" db="EMBL/GenBank/DDBJ databases">
        <title>Genomic Encyclopedia of Type Strains, Phase IV (KMG-V): Genome sequencing to study the core and pangenomes of soil and plant-associated prokaryotes.</title>
        <authorList>
            <person name="Whitman W."/>
        </authorList>
    </citation>
    <scope>NUCLEOTIDE SEQUENCE [LARGE SCALE GENOMIC DNA]</scope>
    <source>
        <strain evidence="2 3">M8UP22</strain>
    </source>
</reference>
<protein>
    <submittedName>
        <fullName evidence="2">Uncharacterized protein</fullName>
    </submittedName>
</protein>
<sequence>MARKKTRHNGRAHSHSQTLPLVMMVMPMAMVALMMIVLRVCWNYGPHQNDKSDDGKKYTTQLHDKNSLSTSHSFEWSVSKMQLSLSSCGLETSIPEIYEVFQA</sequence>
<gene>
    <name evidence="2" type="ORF">HDF08_001641</name>
</gene>
<name>A0A852VGL0_9BACT</name>
<comment type="caution">
    <text evidence="2">The sequence shown here is derived from an EMBL/GenBank/DDBJ whole genome shotgun (WGS) entry which is preliminary data.</text>
</comment>
<accession>A0A852VGL0</accession>
<feature type="transmembrane region" description="Helical" evidence="1">
    <location>
        <begin position="21"/>
        <end position="45"/>
    </location>
</feature>
<organism evidence="2 3">
    <name type="scientific">Tunturiibacter lichenicola</name>
    <dbReference type="NCBI Taxonomy" id="2051959"/>
    <lineage>
        <taxon>Bacteria</taxon>
        <taxon>Pseudomonadati</taxon>
        <taxon>Acidobacteriota</taxon>
        <taxon>Terriglobia</taxon>
        <taxon>Terriglobales</taxon>
        <taxon>Acidobacteriaceae</taxon>
        <taxon>Tunturiibacter</taxon>
    </lineage>
</organism>
<dbReference type="EMBL" id="JACCCU010000001">
    <property type="protein sequence ID" value="NYF89574.1"/>
    <property type="molecule type" value="Genomic_DNA"/>
</dbReference>
<evidence type="ECO:0000313" key="2">
    <source>
        <dbReference type="EMBL" id="NYF89574.1"/>
    </source>
</evidence>
<dbReference type="Proteomes" id="UP000564385">
    <property type="component" value="Unassembled WGS sequence"/>
</dbReference>
<evidence type="ECO:0000313" key="3">
    <source>
        <dbReference type="Proteomes" id="UP000564385"/>
    </source>
</evidence>
<dbReference type="AlphaFoldDB" id="A0A852VGL0"/>
<proteinExistence type="predicted"/>
<keyword evidence="1" id="KW-1133">Transmembrane helix</keyword>
<keyword evidence="1" id="KW-0812">Transmembrane</keyword>
<evidence type="ECO:0000256" key="1">
    <source>
        <dbReference type="SAM" id="Phobius"/>
    </source>
</evidence>